<evidence type="ECO:0000313" key="3">
    <source>
        <dbReference type="EMBL" id="CAD7423256.1"/>
    </source>
</evidence>
<dbReference type="PROSITE" id="PS50858">
    <property type="entry name" value="BSD"/>
    <property type="match status" value="1"/>
</dbReference>
<dbReference type="PANTHER" id="PTHR16019:SF5">
    <property type="entry name" value="BSD DOMAIN-CONTAINING PROTEIN 1"/>
    <property type="match status" value="1"/>
</dbReference>
<name>A0A7R9DX16_9NEOP</name>
<feature type="domain" description="BSD" evidence="2">
    <location>
        <begin position="137"/>
        <end position="189"/>
    </location>
</feature>
<protein>
    <recommendedName>
        <fullName evidence="2">BSD domain-containing protein</fullName>
    </recommendedName>
</protein>
<dbReference type="InterPro" id="IPR005607">
    <property type="entry name" value="BSD_dom"/>
</dbReference>
<dbReference type="Pfam" id="PF03909">
    <property type="entry name" value="BSD"/>
    <property type="match status" value="1"/>
</dbReference>
<dbReference type="Gene3D" id="1.10.3970.10">
    <property type="entry name" value="BSD domain"/>
    <property type="match status" value="1"/>
</dbReference>
<dbReference type="SMART" id="SM00751">
    <property type="entry name" value="BSD"/>
    <property type="match status" value="1"/>
</dbReference>
<feature type="region of interest" description="Disordered" evidence="1">
    <location>
        <begin position="741"/>
        <end position="778"/>
    </location>
</feature>
<reference evidence="3" key="1">
    <citation type="submission" date="2020-11" db="EMBL/GenBank/DDBJ databases">
        <authorList>
            <person name="Tran Van P."/>
        </authorList>
    </citation>
    <scope>NUCLEOTIDE SEQUENCE</scope>
</reference>
<proteinExistence type="predicted"/>
<organism evidence="3">
    <name type="scientific">Timema monikensis</name>
    <dbReference type="NCBI Taxonomy" id="170555"/>
    <lineage>
        <taxon>Eukaryota</taxon>
        <taxon>Metazoa</taxon>
        <taxon>Ecdysozoa</taxon>
        <taxon>Arthropoda</taxon>
        <taxon>Hexapoda</taxon>
        <taxon>Insecta</taxon>
        <taxon>Pterygota</taxon>
        <taxon>Neoptera</taxon>
        <taxon>Polyneoptera</taxon>
        <taxon>Phasmatodea</taxon>
        <taxon>Timematodea</taxon>
        <taxon>Timematoidea</taxon>
        <taxon>Timematidae</taxon>
        <taxon>Timema</taxon>
    </lineage>
</organism>
<feature type="compositionally biased region" description="Basic and acidic residues" evidence="1">
    <location>
        <begin position="744"/>
        <end position="762"/>
    </location>
</feature>
<dbReference type="InterPro" id="IPR035925">
    <property type="entry name" value="BSD_dom_sf"/>
</dbReference>
<dbReference type="PANTHER" id="PTHR16019">
    <property type="entry name" value="SYNAPSE-ASSOCIATED PROTEIN"/>
    <property type="match status" value="1"/>
</dbReference>
<evidence type="ECO:0000256" key="1">
    <source>
        <dbReference type="SAM" id="MobiDB-lite"/>
    </source>
</evidence>
<feature type="region of interest" description="Disordered" evidence="1">
    <location>
        <begin position="305"/>
        <end position="338"/>
    </location>
</feature>
<accession>A0A7R9DX16</accession>
<gene>
    <name evidence="3" type="ORF">TMSB3V08_LOCUS247</name>
</gene>
<dbReference type="EMBL" id="OB792659">
    <property type="protein sequence ID" value="CAD7423256.1"/>
    <property type="molecule type" value="Genomic_DNA"/>
</dbReference>
<feature type="compositionally biased region" description="Acidic residues" evidence="1">
    <location>
        <begin position="320"/>
        <end position="337"/>
    </location>
</feature>
<sequence>MATVTRATELVLLPQDTRSTEVLQFVKRDLDEFSTAVKSEASNVVNTTTSALKDKLKLDEPESTASNVKRSMSTFFDTVSNVLSPSPEDDDQEAIVIFDSQPVVMTKLQAKHHTLVLDPDTYLKDPEESVSKQYEAWLEILEDQITPERLTRLMSANPDLQMQYSRLVPELVSHTLFWQRYLFRKALLEDDEARQEAMERRAEREKQAASNFRWDQDLDFASNIDLTEEEQIKLLAEYEKECADKKLKGEVDDPLLGVDLQDNHYSSGMDVRMVKSQSEPVMTKPSPPSPGELKVREKRDMVIIGDGSSCQTSSSGDKESNDEDWEREFDLEDEPETEPTTATLVVRHRSRGWGVGKGDGTVVVGGEATRFRAARSRRRLTASGCTTPHLGCHSIHFKAFSKHVKASPCVGTVSSFVPSPVSPSSSGSPCCSSTLLFKISSYKLRCINTVQYNSNELTVARGVRAEGMHGGGLESSPILQPVITCSRQLGHELGRYELEEVNPHLRGGRVENHLGNTPPPVHPTEIRTSISPSSAVELNTTGALANYTTEAGHLLTPSILQVVGETDRITGCVRALVSVSLSLSSKHRLPPPFSYHPCCCTAGAETDNNNEEKTDRVCSLVNDHILVERKWKTIKEKIPSVFSQDGDPNFPLGALEEEILSTPETLMRLGSRVALKMFFKRTPLCQPFTTNITMKLSHIRVNPHVQFQIATQEIRLVTVGAYKKRSILFGNNDGQRVLRAQKMSTDRRDRRNKDFESRRDLNEETISPHLTPTLEERDEPAQVAVPVIDAIDRRRLALQKWKEEKEKKKLIMDKLKKPIFKTGVVQHRIYSPAPPSIPHNHAGSKAGQHSSLAPKHHTFNFKVGLQQRINPFSDTPISVVTKLHYLSAASCSVANCMI</sequence>
<dbReference type="SUPFAM" id="SSF140383">
    <property type="entry name" value="BSD domain-like"/>
    <property type="match status" value="1"/>
</dbReference>
<dbReference type="AlphaFoldDB" id="A0A7R9DX16"/>
<dbReference type="InterPro" id="IPR051494">
    <property type="entry name" value="BSD_domain-containing"/>
</dbReference>
<dbReference type="GO" id="GO:0005737">
    <property type="term" value="C:cytoplasm"/>
    <property type="evidence" value="ECO:0007669"/>
    <property type="project" value="TreeGrafter"/>
</dbReference>
<evidence type="ECO:0000259" key="2">
    <source>
        <dbReference type="PROSITE" id="PS50858"/>
    </source>
</evidence>